<name>A0AAU9SQV3_THLAR</name>
<dbReference type="Proteomes" id="UP000836841">
    <property type="component" value="Unassembled WGS sequence"/>
</dbReference>
<gene>
    <name evidence="1" type="ORF">TAV2_LOCUS18345</name>
</gene>
<protein>
    <submittedName>
        <fullName evidence="1">Uncharacterized protein</fullName>
    </submittedName>
</protein>
<comment type="caution">
    <text evidence="1">The sequence shown here is derived from an EMBL/GenBank/DDBJ whole genome shotgun (WGS) entry which is preliminary data.</text>
</comment>
<keyword evidence="2" id="KW-1185">Reference proteome</keyword>
<proteinExistence type="predicted"/>
<dbReference type="AlphaFoldDB" id="A0AAU9SQV3"/>
<dbReference type="Gene3D" id="2.60.120.650">
    <property type="entry name" value="Cupin"/>
    <property type="match status" value="1"/>
</dbReference>
<accession>A0AAU9SQV3</accession>
<sequence length="79" mass="8737">MKLSEYVGKNYLCSEWKQELITFSQFLERIQSSDTSSGPTYLAQHPLFDQACITCLYGREGAALGLASTPAKQHHLGVA</sequence>
<dbReference type="EMBL" id="CAJVSB020000848">
    <property type="protein sequence ID" value="CAH2068685.1"/>
    <property type="molecule type" value="Genomic_DNA"/>
</dbReference>
<organism evidence="1 2">
    <name type="scientific">Thlaspi arvense</name>
    <name type="common">Field penny-cress</name>
    <dbReference type="NCBI Taxonomy" id="13288"/>
    <lineage>
        <taxon>Eukaryota</taxon>
        <taxon>Viridiplantae</taxon>
        <taxon>Streptophyta</taxon>
        <taxon>Embryophyta</taxon>
        <taxon>Tracheophyta</taxon>
        <taxon>Spermatophyta</taxon>
        <taxon>Magnoliopsida</taxon>
        <taxon>eudicotyledons</taxon>
        <taxon>Gunneridae</taxon>
        <taxon>Pentapetalae</taxon>
        <taxon>rosids</taxon>
        <taxon>malvids</taxon>
        <taxon>Brassicales</taxon>
        <taxon>Brassicaceae</taxon>
        <taxon>Thlaspideae</taxon>
        <taxon>Thlaspi</taxon>
    </lineage>
</organism>
<evidence type="ECO:0000313" key="2">
    <source>
        <dbReference type="Proteomes" id="UP000836841"/>
    </source>
</evidence>
<evidence type="ECO:0000313" key="1">
    <source>
        <dbReference type="EMBL" id="CAH2068685.1"/>
    </source>
</evidence>
<reference evidence="1 2" key="1">
    <citation type="submission" date="2022-03" db="EMBL/GenBank/DDBJ databases">
        <authorList>
            <person name="Nunn A."/>
            <person name="Chopra R."/>
            <person name="Nunn A."/>
            <person name="Contreras Garrido A."/>
        </authorList>
    </citation>
    <scope>NUCLEOTIDE SEQUENCE [LARGE SCALE GENOMIC DNA]</scope>
</reference>